<evidence type="ECO:0000313" key="2">
    <source>
        <dbReference type="EMBL" id="JAD93838.1"/>
    </source>
</evidence>
<reference evidence="2" key="2">
    <citation type="journal article" date="2015" name="Data Brief">
        <title>Shoot transcriptome of the giant reed, Arundo donax.</title>
        <authorList>
            <person name="Barrero R.A."/>
            <person name="Guerrero F.D."/>
            <person name="Moolhuijzen P."/>
            <person name="Goolsby J.A."/>
            <person name="Tidwell J."/>
            <person name="Bellgard S.E."/>
            <person name="Bellgard M.I."/>
        </authorList>
    </citation>
    <scope>NUCLEOTIDE SEQUENCE</scope>
    <source>
        <tissue evidence="2">Shoot tissue taken approximately 20 cm above the soil surface</tissue>
    </source>
</reference>
<proteinExistence type="predicted"/>
<protein>
    <submittedName>
        <fullName evidence="2">Uncharacterized protein</fullName>
    </submittedName>
</protein>
<reference evidence="2" key="1">
    <citation type="submission" date="2014-09" db="EMBL/GenBank/DDBJ databases">
        <authorList>
            <person name="Magalhaes I.L.F."/>
            <person name="Oliveira U."/>
            <person name="Santos F.R."/>
            <person name="Vidigal T.H.D.A."/>
            <person name="Brescovit A.D."/>
            <person name="Santos A.J."/>
        </authorList>
    </citation>
    <scope>NUCLEOTIDE SEQUENCE</scope>
    <source>
        <tissue evidence="2">Shoot tissue taken approximately 20 cm above the soil surface</tissue>
    </source>
</reference>
<dbReference type="EMBL" id="GBRH01204057">
    <property type="protein sequence ID" value="JAD93838.1"/>
    <property type="molecule type" value="Transcribed_RNA"/>
</dbReference>
<evidence type="ECO:0000256" key="1">
    <source>
        <dbReference type="SAM" id="MobiDB-lite"/>
    </source>
</evidence>
<accession>A0A0A9E477</accession>
<feature type="compositionally biased region" description="Low complexity" evidence="1">
    <location>
        <begin position="1"/>
        <end position="12"/>
    </location>
</feature>
<organism evidence="2">
    <name type="scientific">Arundo donax</name>
    <name type="common">Giant reed</name>
    <name type="synonym">Donax arundinaceus</name>
    <dbReference type="NCBI Taxonomy" id="35708"/>
    <lineage>
        <taxon>Eukaryota</taxon>
        <taxon>Viridiplantae</taxon>
        <taxon>Streptophyta</taxon>
        <taxon>Embryophyta</taxon>
        <taxon>Tracheophyta</taxon>
        <taxon>Spermatophyta</taxon>
        <taxon>Magnoliopsida</taxon>
        <taxon>Liliopsida</taxon>
        <taxon>Poales</taxon>
        <taxon>Poaceae</taxon>
        <taxon>PACMAD clade</taxon>
        <taxon>Arundinoideae</taxon>
        <taxon>Arundineae</taxon>
        <taxon>Arundo</taxon>
    </lineage>
</organism>
<feature type="region of interest" description="Disordered" evidence="1">
    <location>
        <begin position="1"/>
        <end position="45"/>
    </location>
</feature>
<dbReference type="AlphaFoldDB" id="A0A0A9E477"/>
<feature type="compositionally biased region" description="Basic and acidic residues" evidence="1">
    <location>
        <begin position="23"/>
        <end position="32"/>
    </location>
</feature>
<name>A0A0A9E477_ARUDO</name>
<sequence length="45" mass="4998">MMAALPRSLSRAARLRQRGRSVSARDPREQRRAGCCWGGAVRSGR</sequence>